<dbReference type="InterPro" id="IPR017926">
    <property type="entry name" value="GATASE"/>
</dbReference>
<evidence type="ECO:0000259" key="1">
    <source>
        <dbReference type="Pfam" id="PF00117"/>
    </source>
</evidence>
<dbReference type="GO" id="GO:0005829">
    <property type="term" value="C:cytosol"/>
    <property type="evidence" value="ECO:0007669"/>
    <property type="project" value="TreeGrafter"/>
</dbReference>
<dbReference type="InterPro" id="IPR044992">
    <property type="entry name" value="ChyE-like"/>
</dbReference>
<dbReference type="PANTHER" id="PTHR42695:SF5">
    <property type="entry name" value="GLUTAMINE AMIDOTRANSFERASE YLR126C-RELATED"/>
    <property type="match status" value="1"/>
</dbReference>
<evidence type="ECO:0000313" key="3">
    <source>
        <dbReference type="Proteomes" id="UP000501648"/>
    </source>
</evidence>
<dbReference type="NCBIfam" id="NF005458">
    <property type="entry name" value="PRK07053.1"/>
    <property type="match status" value="1"/>
</dbReference>
<accession>A0A6M3ZJ60</accession>
<dbReference type="PROSITE" id="PS51273">
    <property type="entry name" value="GATASE_TYPE_1"/>
    <property type="match status" value="1"/>
</dbReference>
<name>A0A6M3ZJ60_9BURK</name>
<dbReference type="PANTHER" id="PTHR42695">
    <property type="entry name" value="GLUTAMINE AMIDOTRANSFERASE YLR126C-RELATED"/>
    <property type="match status" value="1"/>
</dbReference>
<dbReference type="SUPFAM" id="SSF52317">
    <property type="entry name" value="Class I glutamine amidotransferase-like"/>
    <property type="match status" value="1"/>
</dbReference>
<dbReference type="Proteomes" id="UP000501648">
    <property type="component" value="Chromosome"/>
</dbReference>
<sequence>MKTALVLRHVLNEDLGQLAPLLLGNGYQIRYVEVGVDALVDVSPLDADLVIVLGGPVAVYDSEAYPWLRAEVAWLRARMLEDLPTLGICLGAQLMAAALHARVYPGSCGKEIGWASLQPGQHLDDSPWLREVVEQQTPVLHWHGDTFDLPAGARHLAASARYPHQAFAWGRHCLALQFHPEVDVRTVEHWLVSHAHEIAHTRDISVARLRADAKRHRPRFEAAMRRFWQGWLDSLPGAQQGITQRRRRA</sequence>
<organism evidence="2 3">
    <name type="scientific">Herbaspirillum rubrisubalbicans Os34</name>
    <dbReference type="NCBI Taxonomy" id="1235827"/>
    <lineage>
        <taxon>Bacteria</taxon>
        <taxon>Pseudomonadati</taxon>
        <taxon>Pseudomonadota</taxon>
        <taxon>Betaproteobacteria</taxon>
        <taxon>Burkholderiales</taxon>
        <taxon>Oxalobacteraceae</taxon>
        <taxon>Herbaspirillum</taxon>
    </lineage>
</organism>
<dbReference type="AlphaFoldDB" id="A0A6M3ZJ60"/>
<reference evidence="2 3" key="1">
    <citation type="journal article" date="2012" name="J. Bacteriol.">
        <title>Genome sequence of the pathogenic Herbaspirillum seropedicae strain Os34, isolated from rice roots.</title>
        <authorList>
            <person name="Ye W."/>
            <person name="Ye S."/>
            <person name="Liu J."/>
            <person name="Chang S."/>
            <person name="Chen M."/>
            <person name="Zhu B."/>
            <person name="Guo L."/>
            <person name="An Q."/>
        </authorList>
    </citation>
    <scope>NUCLEOTIDE SEQUENCE [LARGE SCALE GENOMIC DNA]</scope>
    <source>
        <strain evidence="2 3">Os34</strain>
    </source>
</reference>
<dbReference type="Pfam" id="PF00117">
    <property type="entry name" value="GATase"/>
    <property type="match status" value="1"/>
</dbReference>
<proteinExistence type="predicted"/>
<dbReference type="RefSeq" id="WP_017452681.1">
    <property type="nucleotide sequence ID" value="NZ_CP008956.1"/>
</dbReference>
<protein>
    <submittedName>
        <fullName evidence="2">GMP synthase</fullName>
    </submittedName>
</protein>
<dbReference type="CDD" id="cd01741">
    <property type="entry name" value="GATase1_1"/>
    <property type="match status" value="1"/>
</dbReference>
<evidence type="ECO:0000313" key="2">
    <source>
        <dbReference type="EMBL" id="QJP98734.1"/>
    </source>
</evidence>
<dbReference type="Gene3D" id="3.40.50.880">
    <property type="match status" value="1"/>
</dbReference>
<dbReference type="InterPro" id="IPR029062">
    <property type="entry name" value="Class_I_gatase-like"/>
</dbReference>
<dbReference type="EMBL" id="CP008956">
    <property type="protein sequence ID" value="QJP98734.1"/>
    <property type="molecule type" value="Genomic_DNA"/>
</dbReference>
<gene>
    <name evidence="2" type="ORF">C798_00355</name>
</gene>
<feature type="domain" description="Glutamine amidotransferase" evidence="1">
    <location>
        <begin position="31"/>
        <end position="187"/>
    </location>
</feature>